<protein>
    <submittedName>
        <fullName evidence="3">Uncharacterized protein</fullName>
    </submittedName>
</protein>
<evidence type="ECO:0000256" key="1">
    <source>
        <dbReference type="SAM" id="Coils"/>
    </source>
</evidence>
<proteinExistence type="predicted"/>
<organism evidence="3 4">
    <name type="scientific">Dreissena polymorpha</name>
    <name type="common">Zebra mussel</name>
    <name type="synonym">Mytilus polymorpha</name>
    <dbReference type="NCBI Taxonomy" id="45954"/>
    <lineage>
        <taxon>Eukaryota</taxon>
        <taxon>Metazoa</taxon>
        <taxon>Spiralia</taxon>
        <taxon>Lophotrochozoa</taxon>
        <taxon>Mollusca</taxon>
        <taxon>Bivalvia</taxon>
        <taxon>Autobranchia</taxon>
        <taxon>Heteroconchia</taxon>
        <taxon>Euheterodonta</taxon>
        <taxon>Imparidentia</taxon>
        <taxon>Neoheterodontei</taxon>
        <taxon>Myida</taxon>
        <taxon>Dreissenoidea</taxon>
        <taxon>Dreissenidae</taxon>
        <taxon>Dreissena</taxon>
    </lineage>
</organism>
<accession>A0A9D4DVM9</accession>
<feature type="region of interest" description="Disordered" evidence="2">
    <location>
        <begin position="83"/>
        <end position="120"/>
    </location>
</feature>
<evidence type="ECO:0000313" key="4">
    <source>
        <dbReference type="Proteomes" id="UP000828390"/>
    </source>
</evidence>
<reference evidence="3" key="1">
    <citation type="journal article" date="2019" name="bioRxiv">
        <title>The Genome of the Zebra Mussel, Dreissena polymorpha: A Resource for Invasive Species Research.</title>
        <authorList>
            <person name="McCartney M.A."/>
            <person name="Auch B."/>
            <person name="Kono T."/>
            <person name="Mallez S."/>
            <person name="Zhang Y."/>
            <person name="Obille A."/>
            <person name="Becker A."/>
            <person name="Abrahante J.E."/>
            <person name="Garbe J."/>
            <person name="Badalamenti J.P."/>
            <person name="Herman A."/>
            <person name="Mangelson H."/>
            <person name="Liachko I."/>
            <person name="Sullivan S."/>
            <person name="Sone E.D."/>
            <person name="Koren S."/>
            <person name="Silverstein K.A.T."/>
            <person name="Beckman K.B."/>
            <person name="Gohl D.M."/>
        </authorList>
    </citation>
    <scope>NUCLEOTIDE SEQUENCE</scope>
    <source>
        <strain evidence="3">Duluth1</strain>
        <tissue evidence="3">Whole animal</tissue>
    </source>
</reference>
<feature type="compositionally biased region" description="Polar residues" evidence="2">
    <location>
        <begin position="83"/>
        <end position="105"/>
    </location>
</feature>
<dbReference type="Proteomes" id="UP000828390">
    <property type="component" value="Unassembled WGS sequence"/>
</dbReference>
<gene>
    <name evidence="3" type="ORF">DPMN_170020</name>
</gene>
<evidence type="ECO:0000313" key="3">
    <source>
        <dbReference type="EMBL" id="KAH3768804.1"/>
    </source>
</evidence>
<keyword evidence="1" id="KW-0175">Coiled coil</keyword>
<reference evidence="3" key="2">
    <citation type="submission" date="2020-11" db="EMBL/GenBank/DDBJ databases">
        <authorList>
            <person name="McCartney M.A."/>
            <person name="Auch B."/>
            <person name="Kono T."/>
            <person name="Mallez S."/>
            <person name="Becker A."/>
            <person name="Gohl D.M."/>
            <person name="Silverstein K.A.T."/>
            <person name="Koren S."/>
            <person name="Bechman K.B."/>
            <person name="Herman A."/>
            <person name="Abrahante J.E."/>
            <person name="Garbe J."/>
        </authorList>
    </citation>
    <scope>NUCLEOTIDE SEQUENCE</scope>
    <source>
        <strain evidence="3">Duluth1</strain>
        <tissue evidence="3">Whole animal</tissue>
    </source>
</reference>
<feature type="coiled-coil region" evidence="1">
    <location>
        <begin position="53"/>
        <end position="80"/>
    </location>
</feature>
<dbReference type="EMBL" id="JAIWYP010000009">
    <property type="protein sequence ID" value="KAH3768804.1"/>
    <property type="molecule type" value="Genomic_DNA"/>
</dbReference>
<comment type="caution">
    <text evidence="3">The sequence shown here is derived from an EMBL/GenBank/DDBJ whole genome shotgun (WGS) entry which is preliminary data.</text>
</comment>
<feature type="region of interest" description="Disordered" evidence="2">
    <location>
        <begin position="26"/>
        <end position="46"/>
    </location>
</feature>
<dbReference type="AlphaFoldDB" id="A0A9D4DVM9"/>
<sequence>MKIASAFKFETTSDNNKFKGEIRKLESELQSKKPKSKQCQAATAHVKPEKSELGEIKTLLEKMNSRIEVLEKEREQYQINTVQPQQGNDYRVHQQGNEYAGNSGTYAKGMNQGFRLTGNR</sequence>
<keyword evidence="4" id="KW-1185">Reference proteome</keyword>
<name>A0A9D4DVM9_DREPO</name>
<evidence type="ECO:0000256" key="2">
    <source>
        <dbReference type="SAM" id="MobiDB-lite"/>
    </source>
</evidence>